<keyword evidence="4 15" id="KW-0012">Acyltransferase</keyword>
<name>A0A1K1R9F4_9FLAO</name>
<dbReference type="FunFam" id="3.40.630.70:FF:000001">
    <property type="entry name" value="Leucyl/phenylalanyl-tRNA--protein transferase"/>
    <property type="match status" value="1"/>
</dbReference>
<accession>A0A1K1R9F4</accession>
<evidence type="ECO:0000256" key="6">
    <source>
        <dbReference type="ARBA" id="ARBA00050652"/>
    </source>
</evidence>
<evidence type="ECO:0000256" key="13">
    <source>
        <dbReference type="ARBA" id="ARBA00077165"/>
    </source>
</evidence>
<evidence type="ECO:0000256" key="2">
    <source>
        <dbReference type="ARBA" id="ARBA00022490"/>
    </source>
</evidence>
<dbReference type="EMBL" id="FPJE01000021">
    <property type="protein sequence ID" value="SFW68532.1"/>
    <property type="molecule type" value="Genomic_DNA"/>
</dbReference>
<dbReference type="GO" id="GO:0005737">
    <property type="term" value="C:cytoplasm"/>
    <property type="evidence" value="ECO:0007669"/>
    <property type="project" value="UniProtKB-SubCell"/>
</dbReference>
<gene>
    <name evidence="15" type="primary">aat</name>
    <name evidence="16" type="ORF">SAMN02927921_03297</name>
</gene>
<evidence type="ECO:0000256" key="10">
    <source>
        <dbReference type="ARBA" id="ARBA00066767"/>
    </source>
</evidence>
<dbReference type="InterPro" id="IPR042203">
    <property type="entry name" value="Leu/Phe-tRNA_Trfase_C"/>
</dbReference>
<dbReference type="SUPFAM" id="SSF55729">
    <property type="entry name" value="Acyl-CoA N-acyltransferases (Nat)"/>
    <property type="match status" value="1"/>
</dbReference>
<dbReference type="Gene3D" id="3.30.70.3550">
    <property type="entry name" value="Leucyl/phenylalanyl-tRNA-protein transferase, N-terminal domain"/>
    <property type="match status" value="1"/>
</dbReference>
<dbReference type="Gene3D" id="3.40.630.70">
    <property type="entry name" value="Leucyl/phenylalanyl-tRNA-protein transferase, C-terminal domain"/>
    <property type="match status" value="1"/>
</dbReference>
<dbReference type="GO" id="GO:0030163">
    <property type="term" value="P:protein catabolic process"/>
    <property type="evidence" value="ECO:0007669"/>
    <property type="project" value="UniProtKB-UniRule"/>
</dbReference>
<evidence type="ECO:0000256" key="3">
    <source>
        <dbReference type="ARBA" id="ARBA00022679"/>
    </source>
</evidence>
<reference evidence="16 17" key="1">
    <citation type="submission" date="2016-11" db="EMBL/GenBank/DDBJ databases">
        <authorList>
            <person name="Jaros S."/>
            <person name="Januszkiewicz K."/>
            <person name="Wedrychowicz H."/>
        </authorList>
    </citation>
    <scope>NUCLEOTIDE SEQUENCE [LARGE SCALE GENOMIC DNA]</scope>
    <source>
        <strain evidence="16 17">CGMCC 1.12145</strain>
    </source>
</reference>
<evidence type="ECO:0000256" key="14">
    <source>
        <dbReference type="ARBA" id="ARBA00083640"/>
    </source>
</evidence>
<dbReference type="Pfam" id="PF03588">
    <property type="entry name" value="Leu_Phe_trans"/>
    <property type="match status" value="1"/>
</dbReference>
<comment type="catalytic activity">
    <reaction evidence="5 15">
        <text>L-phenylalanyl-tRNA(Phe) + an N-terminal L-alpha-aminoacyl-[protein] = an N-terminal L-phenylalanyl-L-alpha-aminoacyl-[protein] + tRNA(Phe)</text>
        <dbReference type="Rhea" id="RHEA:43632"/>
        <dbReference type="Rhea" id="RHEA-COMP:9668"/>
        <dbReference type="Rhea" id="RHEA-COMP:9699"/>
        <dbReference type="Rhea" id="RHEA-COMP:10636"/>
        <dbReference type="Rhea" id="RHEA-COMP:10637"/>
        <dbReference type="ChEBI" id="CHEBI:78442"/>
        <dbReference type="ChEBI" id="CHEBI:78531"/>
        <dbReference type="ChEBI" id="CHEBI:78597"/>
        <dbReference type="ChEBI" id="CHEBI:83561"/>
        <dbReference type="EC" id="2.3.2.6"/>
    </reaction>
</comment>
<keyword evidence="17" id="KW-1185">Reference proteome</keyword>
<evidence type="ECO:0000256" key="11">
    <source>
        <dbReference type="ARBA" id="ARBA00074372"/>
    </source>
</evidence>
<dbReference type="InterPro" id="IPR042221">
    <property type="entry name" value="Leu/Phe-tRNA_Trfase_N"/>
</dbReference>
<evidence type="ECO:0000256" key="5">
    <source>
        <dbReference type="ARBA" id="ARBA00050607"/>
    </source>
</evidence>
<comment type="subcellular location">
    <subcellularLocation>
        <location evidence="1 15">Cytoplasm</location>
    </subcellularLocation>
</comment>
<evidence type="ECO:0000256" key="9">
    <source>
        <dbReference type="ARBA" id="ARBA00061535"/>
    </source>
</evidence>
<dbReference type="GO" id="GO:0008914">
    <property type="term" value="F:leucyl-tRNA--protein transferase activity"/>
    <property type="evidence" value="ECO:0007669"/>
    <property type="project" value="UniProtKB-UniRule"/>
</dbReference>
<dbReference type="InterPro" id="IPR004616">
    <property type="entry name" value="Leu/Phe-tRNA_Trfase"/>
</dbReference>
<comment type="catalytic activity">
    <reaction evidence="6 15">
        <text>N-terminal L-arginyl-[protein] + L-leucyl-tRNA(Leu) = N-terminal L-leucyl-L-arginyl-[protein] + tRNA(Leu) + H(+)</text>
        <dbReference type="Rhea" id="RHEA:50416"/>
        <dbReference type="Rhea" id="RHEA-COMP:9613"/>
        <dbReference type="Rhea" id="RHEA-COMP:9622"/>
        <dbReference type="Rhea" id="RHEA-COMP:12672"/>
        <dbReference type="Rhea" id="RHEA-COMP:12673"/>
        <dbReference type="ChEBI" id="CHEBI:15378"/>
        <dbReference type="ChEBI" id="CHEBI:64719"/>
        <dbReference type="ChEBI" id="CHEBI:78442"/>
        <dbReference type="ChEBI" id="CHEBI:78494"/>
        <dbReference type="ChEBI" id="CHEBI:133044"/>
        <dbReference type="EC" id="2.3.2.6"/>
    </reaction>
</comment>
<proteinExistence type="inferred from homology"/>
<dbReference type="EC" id="2.3.2.6" evidence="10 15"/>
<organism evidence="16 17">
    <name type="scientific">Sinomicrobium oceani</name>
    <dbReference type="NCBI Taxonomy" id="1150368"/>
    <lineage>
        <taxon>Bacteria</taxon>
        <taxon>Pseudomonadati</taxon>
        <taxon>Bacteroidota</taxon>
        <taxon>Flavobacteriia</taxon>
        <taxon>Flavobacteriales</taxon>
        <taxon>Flavobacteriaceae</taxon>
        <taxon>Sinomicrobium</taxon>
    </lineage>
</organism>
<evidence type="ECO:0000256" key="15">
    <source>
        <dbReference type="HAMAP-Rule" id="MF_00688"/>
    </source>
</evidence>
<evidence type="ECO:0000313" key="16">
    <source>
        <dbReference type="EMBL" id="SFW68532.1"/>
    </source>
</evidence>
<keyword evidence="2 15" id="KW-0963">Cytoplasm</keyword>
<comment type="function">
    <text evidence="8 15">Functions in the N-end rule pathway of protein degradation where it conjugates Leu, Phe and, less efficiently, Met from aminoacyl-tRNAs to the N-termini of proteins containing an N-terminal arginine or lysine.</text>
</comment>
<comment type="similarity">
    <text evidence="9 15">Belongs to the L/F-transferase family.</text>
</comment>
<sequence>MTNMDKNFVITKRFLFFYPINFLPNRFYMILLDEHIVFPPVSVASPEGVLAIGGDLSPERLMLAYRSGIFPWFDDDSSILWWSPDPRMVLFPDELKISASMRKVISREVFSITFNNNFDAVIRACAATKRPGQEGTWITEEMIAAYVRLHRLGYAKSVEVWQDEMLVGGLYGIDLGHVFCGESMFARVSNASKAGFIALVQKLKAAGHKLVDCQVHTAHLASLGAREIPRDVFMRLLQGEGAPPRSGSVV</sequence>
<evidence type="ECO:0000313" key="17">
    <source>
        <dbReference type="Proteomes" id="UP000182248"/>
    </source>
</evidence>
<dbReference type="HAMAP" id="MF_00688">
    <property type="entry name" value="Leu_Phe_trans"/>
    <property type="match status" value="1"/>
</dbReference>
<protein>
    <recommendedName>
        <fullName evidence="11 15">Leucyl/phenylalanyl-tRNA--protein transferase</fullName>
        <ecNumber evidence="10 15">2.3.2.6</ecNumber>
    </recommendedName>
    <alternativeName>
        <fullName evidence="12 15">L/F-transferase</fullName>
    </alternativeName>
    <alternativeName>
        <fullName evidence="13 15">Leucyltransferase</fullName>
    </alternativeName>
    <alternativeName>
        <fullName evidence="14 15">Phenyalanyltransferase</fullName>
    </alternativeName>
</protein>
<evidence type="ECO:0000256" key="4">
    <source>
        <dbReference type="ARBA" id="ARBA00023315"/>
    </source>
</evidence>
<evidence type="ECO:0000256" key="12">
    <source>
        <dbReference type="ARBA" id="ARBA00077136"/>
    </source>
</evidence>
<dbReference type="InterPro" id="IPR016181">
    <property type="entry name" value="Acyl_CoA_acyltransferase"/>
</dbReference>
<dbReference type="PANTHER" id="PTHR30098">
    <property type="entry name" value="LEUCYL/PHENYLALANYL-TRNA--PROTEIN TRANSFERASE"/>
    <property type="match status" value="1"/>
</dbReference>
<dbReference type="PANTHER" id="PTHR30098:SF2">
    <property type="entry name" value="LEUCYL_PHENYLALANYL-TRNA--PROTEIN TRANSFERASE"/>
    <property type="match status" value="1"/>
</dbReference>
<evidence type="ECO:0000256" key="7">
    <source>
        <dbReference type="ARBA" id="ARBA00051538"/>
    </source>
</evidence>
<evidence type="ECO:0000256" key="1">
    <source>
        <dbReference type="ARBA" id="ARBA00004496"/>
    </source>
</evidence>
<dbReference type="FunFam" id="3.30.70.3550:FF:000001">
    <property type="entry name" value="Leucyl/phenylalanyl-tRNA--protein transferase"/>
    <property type="match status" value="1"/>
</dbReference>
<dbReference type="AlphaFoldDB" id="A0A1K1R9F4"/>
<dbReference type="Proteomes" id="UP000182248">
    <property type="component" value="Unassembled WGS sequence"/>
</dbReference>
<evidence type="ECO:0000256" key="8">
    <source>
        <dbReference type="ARBA" id="ARBA00054043"/>
    </source>
</evidence>
<comment type="catalytic activity">
    <reaction evidence="7 15">
        <text>N-terminal L-lysyl-[protein] + L-leucyl-tRNA(Leu) = N-terminal L-leucyl-L-lysyl-[protein] + tRNA(Leu) + H(+)</text>
        <dbReference type="Rhea" id="RHEA:12340"/>
        <dbReference type="Rhea" id="RHEA-COMP:9613"/>
        <dbReference type="Rhea" id="RHEA-COMP:9622"/>
        <dbReference type="Rhea" id="RHEA-COMP:12670"/>
        <dbReference type="Rhea" id="RHEA-COMP:12671"/>
        <dbReference type="ChEBI" id="CHEBI:15378"/>
        <dbReference type="ChEBI" id="CHEBI:65249"/>
        <dbReference type="ChEBI" id="CHEBI:78442"/>
        <dbReference type="ChEBI" id="CHEBI:78494"/>
        <dbReference type="ChEBI" id="CHEBI:133043"/>
        <dbReference type="EC" id="2.3.2.6"/>
    </reaction>
</comment>
<keyword evidence="3 15" id="KW-0808">Transferase</keyword>
<dbReference type="NCBIfam" id="TIGR00667">
    <property type="entry name" value="aat"/>
    <property type="match status" value="1"/>
</dbReference>